<name>Q01TD8_SOLUE</name>
<dbReference type="KEGG" id="sus:Acid_6156"/>
<proteinExistence type="predicted"/>
<dbReference type="eggNOG" id="ENOG502ZA0T">
    <property type="taxonomic scope" value="Bacteria"/>
</dbReference>
<accession>Q01TD8</accession>
<dbReference type="InParanoid" id="Q01TD8"/>
<dbReference type="STRING" id="234267.Acid_6156"/>
<gene>
    <name evidence="1" type="ordered locus">Acid_6156</name>
</gene>
<organism evidence="1">
    <name type="scientific">Solibacter usitatus (strain Ellin6076)</name>
    <dbReference type="NCBI Taxonomy" id="234267"/>
    <lineage>
        <taxon>Bacteria</taxon>
        <taxon>Pseudomonadati</taxon>
        <taxon>Acidobacteriota</taxon>
        <taxon>Terriglobia</taxon>
        <taxon>Bryobacterales</taxon>
        <taxon>Solibacteraceae</taxon>
        <taxon>Candidatus Solibacter</taxon>
    </lineage>
</organism>
<sequence>MSTSTRPKIAAIVTTYFKYSHGQHIVDRFLDGYGWNGTHHYPPMDLVSLYVDQVGSTDLSRERGSRHPALKLSPTIADALTLGGDKLAVDGVVLVGEHGNYPRNDRGQTQYPRYEFFEKIVGVFRDSNRAVPLFNDKHLSWKWEWARKMYDTSRELRFPFMAGSSLPVTWRTPSVEMPLGARISEALCIGYGGVDSYDFHGLETLQCMVERRRGGESGVEWVQAYRGDRFWDALREGVWPRALMEAALTRSHTITPARPGFNDVLPADADMRRLVKDPVAYRYQHADGLKCTMLLLHGLVKDFTFAAYVNGGREPWSTQMYLPMPDGRTTLANFFSPQVNHMEKMFLTGKPSYPVERTLLTTGLTAAGIESLFLGKRYETPHLKIHYTPAKESTYWRT</sequence>
<evidence type="ECO:0000313" key="1">
    <source>
        <dbReference type="EMBL" id="ABJ87082.1"/>
    </source>
</evidence>
<dbReference type="AlphaFoldDB" id="Q01TD8"/>
<protein>
    <submittedName>
        <fullName evidence="1">Uncharacterized protein</fullName>
    </submittedName>
</protein>
<dbReference type="OrthoDB" id="106454at2"/>
<dbReference type="HOGENOM" id="CLU_657041_0_0_0"/>
<reference evidence="1" key="1">
    <citation type="submission" date="2006-10" db="EMBL/GenBank/DDBJ databases">
        <title>Complete sequence of Solibacter usitatus Ellin6076.</title>
        <authorList>
            <consortium name="US DOE Joint Genome Institute"/>
            <person name="Copeland A."/>
            <person name="Lucas S."/>
            <person name="Lapidus A."/>
            <person name="Barry K."/>
            <person name="Detter J.C."/>
            <person name="Glavina del Rio T."/>
            <person name="Hammon N."/>
            <person name="Israni S."/>
            <person name="Dalin E."/>
            <person name="Tice H."/>
            <person name="Pitluck S."/>
            <person name="Thompson L.S."/>
            <person name="Brettin T."/>
            <person name="Bruce D."/>
            <person name="Han C."/>
            <person name="Tapia R."/>
            <person name="Gilna P."/>
            <person name="Schmutz J."/>
            <person name="Larimer F."/>
            <person name="Land M."/>
            <person name="Hauser L."/>
            <person name="Kyrpides N."/>
            <person name="Mikhailova N."/>
            <person name="Janssen P.H."/>
            <person name="Kuske C.R."/>
            <person name="Richardson P."/>
        </authorList>
    </citation>
    <scope>NUCLEOTIDE SEQUENCE</scope>
    <source>
        <strain evidence="1">Ellin6076</strain>
    </source>
</reference>
<dbReference type="EMBL" id="CP000473">
    <property type="protein sequence ID" value="ABJ87082.1"/>
    <property type="molecule type" value="Genomic_DNA"/>
</dbReference>